<reference evidence="2 3" key="1">
    <citation type="journal article" date="2019" name="Nat. Ecol. Evol.">
        <title>Megaphylogeny resolves global patterns of mushroom evolution.</title>
        <authorList>
            <person name="Varga T."/>
            <person name="Krizsan K."/>
            <person name="Foldi C."/>
            <person name="Dima B."/>
            <person name="Sanchez-Garcia M."/>
            <person name="Sanchez-Ramirez S."/>
            <person name="Szollosi G.J."/>
            <person name="Szarkandi J.G."/>
            <person name="Papp V."/>
            <person name="Albert L."/>
            <person name="Andreopoulos W."/>
            <person name="Angelini C."/>
            <person name="Antonin V."/>
            <person name="Barry K.W."/>
            <person name="Bougher N.L."/>
            <person name="Buchanan P."/>
            <person name="Buyck B."/>
            <person name="Bense V."/>
            <person name="Catcheside P."/>
            <person name="Chovatia M."/>
            <person name="Cooper J."/>
            <person name="Damon W."/>
            <person name="Desjardin D."/>
            <person name="Finy P."/>
            <person name="Geml J."/>
            <person name="Haridas S."/>
            <person name="Hughes K."/>
            <person name="Justo A."/>
            <person name="Karasinski D."/>
            <person name="Kautmanova I."/>
            <person name="Kiss B."/>
            <person name="Kocsube S."/>
            <person name="Kotiranta H."/>
            <person name="LaButti K.M."/>
            <person name="Lechner B.E."/>
            <person name="Liimatainen K."/>
            <person name="Lipzen A."/>
            <person name="Lukacs Z."/>
            <person name="Mihaltcheva S."/>
            <person name="Morgado L.N."/>
            <person name="Niskanen T."/>
            <person name="Noordeloos M.E."/>
            <person name="Ohm R.A."/>
            <person name="Ortiz-Santana B."/>
            <person name="Ovrebo C."/>
            <person name="Racz N."/>
            <person name="Riley R."/>
            <person name="Savchenko A."/>
            <person name="Shiryaev A."/>
            <person name="Soop K."/>
            <person name="Spirin V."/>
            <person name="Szebenyi C."/>
            <person name="Tomsovsky M."/>
            <person name="Tulloss R.E."/>
            <person name="Uehling J."/>
            <person name="Grigoriev I.V."/>
            <person name="Vagvolgyi C."/>
            <person name="Papp T."/>
            <person name="Martin F.M."/>
            <person name="Miettinen O."/>
            <person name="Hibbett D.S."/>
            <person name="Nagy L.G."/>
        </authorList>
    </citation>
    <scope>NUCLEOTIDE SEQUENCE [LARGE SCALE GENOMIC DNA]</scope>
    <source>
        <strain evidence="2 3">CBS 962.96</strain>
    </source>
</reference>
<proteinExistence type="predicted"/>
<organism evidence="2 3">
    <name type="scientific">Dendrothele bispora (strain CBS 962.96)</name>
    <dbReference type="NCBI Taxonomy" id="1314807"/>
    <lineage>
        <taxon>Eukaryota</taxon>
        <taxon>Fungi</taxon>
        <taxon>Dikarya</taxon>
        <taxon>Basidiomycota</taxon>
        <taxon>Agaricomycotina</taxon>
        <taxon>Agaricomycetes</taxon>
        <taxon>Agaricomycetidae</taxon>
        <taxon>Agaricales</taxon>
        <taxon>Agaricales incertae sedis</taxon>
        <taxon>Dendrothele</taxon>
    </lineage>
</organism>
<dbReference type="EMBL" id="ML179116">
    <property type="protein sequence ID" value="THU99606.1"/>
    <property type="molecule type" value="Genomic_DNA"/>
</dbReference>
<dbReference type="AlphaFoldDB" id="A0A4S8MAZ0"/>
<name>A0A4S8MAZ0_DENBC</name>
<dbReference type="Proteomes" id="UP000297245">
    <property type="component" value="Unassembled WGS sequence"/>
</dbReference>
<evidence type="ECO:0000256" key="1">
    <source>
        <dbReference type="SAM" id="MobiDB-lite"/>
    </source>
</evidence>
<accession>A0A4S8MAZ0</accession>
<evidence type="ECO:0000313" key="2">
    <source>
        <dbReference type="EMBL" id="THU99606.1"/>
    </source>
</evidence>
<gene>
    <name evidence="2" type="ORF">K435DRAFT_794764</name>
</gene>
<feature type="region of interest" description="Disordered" evidence="1">
    <location>
        <begin position="1"/>
        <end position="36"/>
    </location>
</feature>
<evidence type="ECO:0000313" key="3">
    <source>
        <dbReference type="Proteomes" id="UP000297245"/>
    </source>
</evidence>
<protein>
    <submittedName>
        <fullName evidence="2">Uncharacterized protein</fullName>
    </submittedName>
</protein>
<sequence length="150" mass="15678">MSSEGISTGDTEDTSVKGDIEGEGSTENRAALESSDSEVLNLFDPLELKSDSGDEERLGRFPKDFVEGVGDSTEGVEISSGASDGVEISGGASERVEISGVLALEPAGNVIGGLETLIWHGAGIRVHGTTVLNKNTRSNLWIFSASKIYC</sequence>
<keyword evidence="3" id="KW-1185">Reference proteome</keyword>